<dbReference type="InterPro" id="IPR002397">
    <property type="entry name" value="Cyt_P450_B"/>
</dbReference>
<evidence type="ECO:0000313" key="3">
    <source>
        <dbReference type="EMBL" id="MDP9821905.1"/>
    </source>
</evidence>
<evidence type="ECO:0000313" key="4">
    <source>
        <dbReference type="Proteomes" id="UP001240447"/>
    </source>
</evidence>
<organism evidence="3 4">
    <name type="scientific">Nocardioides massiliensis</name>
    <dbReference type="NCBI Taxonomy" id="1325935"/>
    <lineage>
        <taxon>Bacteria</taxon>
        <taxon>Bacillati</taxon>
        <taxon>Actinomycetota</taxon>
        <taxon>Actinomycetes</taxon>
        <taxon>Propionibacteriales</taxon>
        <taxon>Nocardioidaceae</taxon>
        <taxon>Nocardioides</taxon>
    </lineage>
</organism>
<dbReference type="PANTHER" id="PTHR46696">
    <property type="entry name" value="P450, PUTATIVE (EUROFUNG)-RELATED"/>
    <property type="match status" value="1"/>
</dbReference>
<dbReference type="RefSeq" id="WP_306825009.1">
    <property type="nucleotide sequence ID" value="NZ_JAUSQM010000001.1"/>
</dbReference>
<evidence type="ECO:0000256" key="2">
    <source>
        <dbReference type="RuleBase" id="RU000461"/>
    </source>
</evidence>
<protein>
    <submittedName>
        <fullName evidence="3">Cytochrome P450</fullName>
    </submittedName>
</protein>
<accession>A0ABT9NNB4</accession>
<dbReference type="Gene3D" id="1.10.630.10">
    <property type="entry name" value="Cytochrome P450"/>
    <property type="match status" value="1"/>
</dbReference>
<sequence length="417" mass="46327">MTDVSAHDQADLDEILSPSAVADPYGFLERLRASDPVHWNARYRSWVLTRHADVGAAMSDLRFSSDRISPVIQRERRKERPDLDLVETLELLNGWLVFRDPPEHTRFRRLVHKAFSPRIIAAMRAEVERIADELLDEARDRAGADGAIDLVQEVAFPLPAIVIASMLGVPPEDRALFKNWSDDISALVFGAMEDPDRHDRAQSGMAELVRYISQLLERVSVEPGEDLATALVQARDGDEALTQEELVAICVNLLFGGHETTTNLIANSVLALARHPAQADLLREEPALINKAVEELLRYDGPAKAVVRLAAEDVELGGRTIAAGDRVFLMLSAANHDPEVFDAPHELDFRRSKGAHLAFGIGVHYCLGATLARLEASIVIPRILQRFPSLTIADQELEWNPVILTRGLRRLLVRLDG</sequence>
<gene>
    <name evidence="3" type="ORF">J2S59_001714</name>
</gene>
<comment type="similarity">
    <text evidence="1 2">Belongs to the cytochrome P450 family.</text>
</comment>
<dbReference type="InterPro" id="IPR001128">
    <property type="entry name" value="Cyt_P450"/>
</dbReference>
<reference evidence="3 4" key="1">
    <citation type="submission" date="2023-07" db="EMBL/GenBank/DDBJ databases">
        <title>Sequencing the genomes of 1000 actinobacteria strains.</title>
        <authorList>
            <person name="Klenk H.-P."/>
        </authorList>
    </citation>
    <scope>NUCLEOTIDE SEQUENCE [LARGE SCALE GENOMIC DNA]</scope>
    <source>
        <strain evidence="3 4">GD13</strain>
    </source>
</reference>
<dbReference type="PROSITE" id="PS00086">
    <property type="entry name" value="CYTOCHROME_P450"/>
    <property type="match status" value="1"/>
</dbReference>
<dbReference type="InterPro" id="IPR036396">
    <property type="entry name" value="Cyt_P450_sf"/>
</dbReference>
<dbReference type="PANTHER" id="PTHR46696:SF1">
    <property type="entry name" value="CYTOCHROME P450 YJIB-RELATED"/>
    <property type="match status" value="1"/>
</dbReference>
<keyword evidence="2" id="KW-0408">Iron</keyword>
<keyword evidence="2" id="KW-0479">Metal-binding</keyword>
<keyword evidence="4" id="KW-1185">Reference proteome</keyword>
<name>A0ABT9NNB4_9ACTN</name>
<keyword evidence="2" id="KW-0560">Oxidoreductase</keyword>
<evidence type="ECO:0000256" key="1">
    <source>
        <dbReference type="ARBA" id="ARBA00010617"/>
    </source>
</evidence>
<comment type="caution">
    <text evidence="3">The sequence shown here is derived from an EMBL/GenBank/DDBJ whole genome shotgun (WGS) entry which is preliminary data.</text>
</comment>
<keyword evidence="2" id="KW-0349">Heme</keyword>
<dbReference type="CDD" id="cd20625">
    <property type="entry name" value="CYP164-like"/>
    <property type="match status" value="1"/>
</dbReference>
<dbReference type="PRINTS" id="PR00359">
    <property type="entry name" value="BP450"/>
</dbReference>
<dbReference type="Pfam" id="PF00067">
    <property type="entry name" value="p450"/>
    <property type="match status" value="1"/>
</dbReference>
<dbReference type="SUPFAM" id="SSF48264">
    <property type="entry name" value="Cytochrome P450"/>
    <property type="match status" value="1"/>
</dbReference>
<keyword evidence="2" id="KW-0503">Monooxygenase</keyword>
<dbReference type="Proteomes" id="UP001240447">
    <property type="component" value="Unassembled WGS sequence"/>
</dbReference>
<dbReference type="InterPro" id="IPR017972">
    <property type="entry name" value="Cyt_P450_CS"/>
</dbReference>
<dbReference type="EMBL" id="JAUSQM010000001">
    <property type="protein sequence ID" value="MDP9821905.1"/>
    <property type="molecule type" value="Genomic_DNA"/>
</dbReference>
<proteinExistence type="inferred from homology"/>